<comment type="subcellular location">
    <subcellularLocation>
        <location evidence="1">Membrane</location>
        <topology evidence="1">Lipid-anchor</topology>
    </subcellularLocation>
</comment>
<feature type="domain" description="Spore germination GerAC-like C-terminal" evidence="8">
    <location>
        <begin position="224"/>
        <end position="370"/>
    </location>
</feature>
<organism evidence="10 11">
    <name type="scientific">Psychrobacillus psychrodurans</name>
    <dbReference type="NCBI Taxonomy" id="126157"/>
    <lineage>
        <taxon>Bacteria</taxon>
        <taxon>Bacillati</taxon>
        <taxon>Bacillota</taxon>
        <taxon>Bacilli</taxon>
        <taxon>Bacillales</taxon>
        <taxon>Bacillaceae</taxon>
        <taxon>Psychrobacillus</taxon>
    </lineage>
</organism>
<evidence type="ECO:0000313" key="10">
    <source>
        <dbReference type="EMBL" id="MCZ8535121.1"/>
    </source>
</evidence>
<dbReference type="PANTHER" id="PTHR35789">
    <property type="entry name" value="SPORE GERMINATION PROTEIN B3"/>
    <property type="match status" value="1"/>
</dbReference>
<dbReference type="EMBL" id="JAMKBI010000016">
    <property type="protein sequence ID" value="MCZ8535121.1"/>
    <property type="molecule type" value="Genomic_DNA"/>
</dbReference>
<evidence type="ECO:0000256" key="2">
    <source>
        <dbReference type="ARBA" id="ARBA00007886"/>
    </source>
</evidence>
<dbReference type="InterPro" id="IPR057336">
    <property type="entry name" value="GerAC_N"/>
</dbReference>
<dbReference type="GO" id="GO:0016020">
    <property type="term" value="C:membrane"/>
    <property type="evidence" value="ECO:0007669"/>
    <property type="project" value="UniProtKB-SubCell"/>
</dbReference>
<dbReference type="Proteomes" id="UP001152172">
    <property type="component" value="Unassembled WGS sequence"/>
</dbReference>
<dbReference type="Gene3D" id="3.30.300.210">
    <property type="entry name" value="Nutrient germinant receptor protein C, domain 3"/>
    <property type="match status" value="1"/>
</dbReference>
<reference evidence="10" key="1">
    <citation type="submission" date="2022-05" db="EMBL/GenBank/DDBJ databases">
        <authorList>
            <person name="Colautti A."/>
            <person name="Iacumin L."/>
        </authorList>
    </citation>
    <scope>NUCLEOTIDE SEQUENCE</scope>
    <source>
        <strain evidence="10">DSM 30747</strain>
    </source>
</reference>
<evidence type="ECO:0000256" key="3">
    <source>
        <dbReference type="ARBA" id="ARBA00022544"/>
    </source>
</evidence>
<dbReference type="InterPro" id="IPR008844">
    <property type="entry name" value="Spore_GerAC-like"/>
</dbReference>
<dbReference type="PROSITE" id="PS51257">
    <property type="entry name" value="PROKAR_LIPOPROTEIN"/>
    <property type="match status" value="1"/>
</dbReference>
<keyword evidence="4" id="KW-0732">Signal</keyword>
<evidence type="ECO:0000259" key="9">
    <source>
        <dbReference type="Pfam" id="PF25198"/>
    </source>
</evidence>
<comment type="similarity">
    <text evidence="2">Belongs to the GerABKC lipoprotein family.</text>
</comment>
<dbReference type="InterPro" id="IPR038501">
    <property type="entry name" value="Spore_GerAC_C_sf"/>
</dbReference>
<evidence type="ECO:0000256" key="5">
    <source>
        <dbReference type="ARBA" id="ARBA00023136"/>
    </source>
</evidence>
<feature type="domain" description="Spore germination protein N-terminal" evidence="9">
    <location>
        <begin position="29"/>
        <end position="200"/>
    </location>
</feature>
<dbReference type="NCBIfam" id="TIGR02887">
    <property type="entry name" value="spore_ger_x_C"/>
    <property type="match status" value="1"/>
</dbReference>
<keyword evidence="7" id="KW-0449">Lipoprotein</keyword>
<dbReference type="Pfam" id="PF05504">
    <property type="entry name" value="Spore_GerAC"/>
    <property type="match status" value="1"/>
</dbReference>
<gene>
    <name evidence="10" type="ORF">M9R61_17585</name>
</gene>
<dbReference type="GO" id="GO:0009847">
    <property type="term" value="P:spore germination"/>
    <property type="evidence" value="ECO:0007669"/>
    <property type="project" value="InterPro"/>
</dbReference>
<dbReference type="InterPro" id="IPR046953">
    <property type="entry name" value="Spore_GerAC-like_C"/>
</dbReference>
<name>A0A9X3LBX5_9BACI</name>
<accession>A0A9X3LBX5</accession>
<evidence type="ECO:0000256" key="6">
    <source>
        <dbReference type="ARBA" id="ARBA00023139"/>
    </source>
</evidence>
<sequence>MYFLDRRKVVFPCVIFIQCILLLAGCGFKDIDNRLFIIGIGVDPSEKEEGHYKVTLKLSIPVGSIKQEKKPSYQYLVHEGENIEEAIRILETHTDKTLEFGHTKIIMVNEALLENNIKDVMDYFVRRGDMQLIAWVGAAKESAEEVLRAEPKAEEAVSTSLARFFDNTGTESPYIVSTFMFELRRNSHSLGIDPVLPIVETNDDGSQLIVNKSLIVQEGRVPFELSSRLTREYNTLANDLGGYSYKIEFEGNNIVVNIGKTKVKYKIVTENKKPTAINMKIEMTGEIIESDKDLSLNNLEKYNKLAEDEVKNHVLEFLTTVQKENLDPIGFGLKYRTMHINTKDTMNKWNESYQELPFDLKVEVNLKSTGTIE</sequence>
<keyword evidence="6" id="KW-0564">Palmitate</keyword>
<evidence type="ECO:0000259" key="8">
    <source>
        <dbReference type="Pfam" id="PF05504"/>
    </source>
</evidence>
<dbReference type="AlphaFoldDB" id="A0A9X3LBX5"/>
<keyword evidence="3" id="KW-0309">Germination</keyword>
<keyword evidence="11" id="KW-1185">Reference proteome</keyword>
<evidence type="ECO:0000256" key="1">
    <source>
        <dbReference type="ARBA" id="ARBA00004635"/>
    </source>
</evidence>
<comment type="caution">
    <text evidence="10">The sequence shown here is derived from an EMBL/GenBank/DDBJ whole genome shotgun (WGS) entry which is preliminary data.</text>
</comment>
<proteinExistence type="inferred from homology"/>
<evidence type="ECO:0000256" key="7">
    <source>
        <dbReference type="ARBA" id="ARBA00023288"/>
    </source>
</evidence>
<dbReference type="RefSeq" id="WP_269923132.1">
    <property type="nucleotide sequence ID" value="NZ_JAMKBI010000016.1"/>
</dbReference>
<protein>
    <submittedName>
        <fullName evidence="10">Ger(X)C family spore germination protein</fullName>
    </submittedName>
</protein>
<evidence type="ECO:0000313" key="11">
    <source>
        <dbReference type="Proteomes" id="UP001152172"/>
    </source>
</evidence>
<dbReference type="Pfam" id="PF25198">
    <property type="entry name" value="Spore_GerAC_N"/>
    <property type="match status" value="1"/>
</dbReference>
<evidence type="ECO:0000256" key="4">
    <source>
        <dbReference type="ARBA" id="ARBA00022729"/>
    </source>
</evidence>
<keyword evidence="5" id="KW-0472">Membrane</keyword>
<dbReference type="PANTHER" id="PTHR35789:SF1">
    <property type="entry name" value="SPORE GERMINATION PROTEIN B3"/>
    <property type="match status" value="1"/>
</dbReference>